<evidence type="ECO:0000313" key="10">
    <source>
        <dbReference type="EMBL" id="MYG38549.1"/>
    </source>
</evidence>
<dbReference type="GO" id="GO:0051604">
    <property type="term" value="P:protein maturation"/>
    <property type="evidence" value="ECO:0007669"/>
    <property type="project" value="InterPro"/>
</dbReference>
<dbReference type="GO" id="GO:0008270">
    <property type="term" value="F:zinc ion binding"/>
    <property type="evidence" value="ECO:0007669"/>
    <property type="project" value="TreeGrafter"/>
</dbReference>
<protein>
    <submittedName>
        <fullName evidence="10">Hydrogenase nickel incorporation protein HypB</fullName>
    </submittedName>
</protein>
<dbReference type="PANTHER" id="PTHR30134">
    <property type="entry name" value="HYDROGENASE PROTEIN ASSEMBLY PROTEIN, NICKEL CHAPERONE"/>
    <property type="match status" value="1"/>
</dbReference>
<keyword evidence="4" id="KW-0547">Nucleotide-binding</keyword>
<comment type="similarity">
    <text evidence="1">Belongs to the SIMIBI class G3E GTPase family. HypB/HupM subfamily.</text>
</comment>
<dbReference type="GO" id="GO:0016151">
    <property type="term" value="F:nickel cation binding"/>
    <property type="evidence" value="ECO:0007669"/>
    <property type="project" value="InterPro"/>
</dbReference>
<comment type="caution">
    <text evidence="10">The sequence shown here is derived from an EMBL/GenBank/DDBJ whole genome shotgun (WGS) entry which is preliminary data.</text>
</comment>
<dbReference type="GO" id="GO:0003924">
    <property type="term" value="F:GTPase activity"/>
    <property type="evidence" value="ECO:0007669"/>
    <property type="project" value="InterPro"/>
</dbReference>
<dbReference type="GO" id="GO:0005525">
    <property type="term" value="F:GTP binding"/>
    <property type="evidence" value="ECO:0007669"/>
    <property type="project" value="UniProtKB-KW"/>
</dbReference>
<evidence type="ECO:0000256" key="8">
    <source>
        <dbReference type="SAM" id="MobiDB-lite"/>
    </source>
</evidence>
<evidence type="ECO:0000256" key="3">
    <source>
        <dbReference type="ARBA" id="ARBA00022723"/>
    </source>
</evidence>
<dbReference type="PANTHER" id="PTHR30134:SF2">
    <property type="entry name" value="HYDROGENASE MATURATION FACTOR HYPB"/>
    <property type="match status" value="1"/>
</dbReference>
<evidence type="ECO:0000256" key="7">
    <source>
        <dbReference type="ARBA" id="ARBA00023134"/>
    </source>
</evidence>
<accession>A0A6B1F703</accession>
<keyword evidence="2" id="KW-0533">Nickel</keyword>
<organism evidence="10">
    <name type="scientific">Synechococcus sp. SB0676_bin_10</name>
    <dbReference type="NCBI Taxonomy" id="2604869"/>
    <lineage>
        <taxon>Bacteria</taxon>
        <taxon>Bacillati</taxon>
        <taxon>Cyanobacteriota</taxon>
        <taxon>Cyanophyceae</taxon>
        <taxon>Synechococcales</taxon>
        <taxon>Synechococcaceae</taxon>
        <taxon>Synechococcus</taxon>
    </lineage>
</organism>
<dbReference type="Gene3D" id="3.40.50.300">
    <property type="entry name" value="P-loop containing nucleotide triphosphate hydrolases"/>
    <property type="match status" value="1"/>
</dbReference>
<gene>
    <name evidence="10" type="primary">hypB</name>
    <name evidence="10" type="ORF">F4162_06140</name>
</gene>
<keyword evidence="3" id="KW-0479">Metal-binding</keyword>
<keyword evidence="5" id="KW-0378">Hydrolase</keyword>
<dbReference type="EMBL" id="VYDO01000198">
    <property type="protein sequence ID" value="MYG38549.1"/>
    <property type="molecule type" value="Genomic_DNA"/>
</dbReference>
<evidence type="ECO:0000256" key="5">
    <source>
        <dbReference type="ARBA" id="ARBA00022801"/>
    </source>
</evidence>
<dbReference type="InterPro" id="IPR027417">
    <property type="entry name" value="P-loop_NTPase"/>
</dbReference>
<dbReference type="InterPro" id="IPR004392">
    <property type="entry name" value="Hyd_mat_HypB"/>
</dbReference>
<reference evidence="10" key="1">
    <citation type="submission" date="2019-09" db="EMBL/GenBank/DDBJ databases">
        <title>Characterisation of the sponge microbiome using genome-centric metagenomics.</title>
        <authorList>
            <person name="Engelberts J.P."/>
            <person name="Robbins S.J."/>
            <person name="De Goeij J.M."/>
            <person name="Aranda M."/>
            <person name="Bell S.C."/>
            <person name="Webster N.S."/>
        </authorList>
    </citation>
    <scope>NUCLEOTIDE SEQUENCE</scope>
    <source>
        <strain evidence="10">SB0676_bin_10</strain>
    </source>
</reference>
<keyword evidence="6" id="KW-0862">Zinc</keyword>
<sequence length="246" mass="26560">MHMSISDTMNISLLAANDQQAQHNRQQFDAWGLFCINVMSSPGAGKTILLEQTLRALHGAHAMAVLEGDMTTQLDAQRLTGLGVPVVPITTGRACHLDAAMVSTGLSLLRQQCDPASLDLLWVENVGNLVCPAEFAVGEHCKLALLSVTEGEDKPLKYPVMFREADCVLITKVDLLPHVPADLGRMGRHVRQINPHCGVFPVSALTGAGLGDWLAWLGQQLLAQGRHHRNPPQHPGGLQRPSVTVT</sequence>
<feature type="domain" description="CobW/HypB/UreG nucleotide-binding" evidence="9">
    <location>
        <begin position="36"/>
        <end position="199"/>
    </location>
</feature>
<evidence type="ECO:0000256" key="1">
    <source>
        <dbReference type="ARBA" id="ARBA00006211"/>
    </source>
</evidence>
<dbReference type="CDD" id="cd05390">
    <property type="entry name" value="HypB"/>
    <property type="match status" value="1"/>
</dbReference>
<dbReference type="SUPFAM" id="SSF52540">
    <property type="entry name" value="P-loop containing nucleoside triphosphate hydrolases"/>
    <property type="match status" value="1"/>
</dbReference>
<proteinExistence type="inferred from homology"/>
<feature type="region of interest" description="Disordered" evidence="8">
    <location>
        <begin position="226"/>
        <end position="246"/>
    </location>
</feature>
<evidence type="ECO:0000256" key="2">
    <source>
        <dbReference type="ARBA" id="ARBA00022596"/>
    </source>
</evidence>
<keyword evidence="7" id="KW-0342">GTP-binding</keyword>
<evidence type="ECO:0000259" key="9">
    <source>
        <dbReference type="Pfam" id="PF02492"/>
    </source>
</evidence>
<dbReference type="NCBIfam" id="TIGR00073">
    <property type="entry name" value="hypB"/>
    <property type="match status" value="1"/>
</dbReference>
<evidence type="ECO:0000256" key="6">
    <source>
        <dbReference type="ARBA" id="ARBA00022833"/>
    </source>
</evidence>
<dbReference type="PIRSF" id="PIRSF005624">
    <property type="entry name" value="Ni-bind_GTPase"/>
    <property type="match status" value="1"/>
</dbReference>
<dbReference type="Pfam" id="PF02492">
    <property type="entry name" value="cobW"/>
    <property type="match status" value="1"/>
</dbReference>
<evidence type="ECO:0000256" key="4">
    <source>
        <dbReference type="ARBA" id="ARBA00022741"/>
    </source>
</evidence>
<dbReference type="InterPro" id="IPR003495">
    <property type="entry name" value="CobW/HypB/UreG_nucleotide-bd"/>
</dbReference>
<name>A0A6B1F703_9SYNE</name>
<dbReference type="AlphaFoldDB" id="A0A6B1F703"/>